<dbReference type="InterPro" id="IPR017871">
    <property type="entry name" value="ABC_transporter-like_CS"/>
</dbReference>
<keyword evidence="3" id="KW-0547">Nucleotide-binding</keyword>
<evidence type="ECO:0000256" key="3">
    <source>
        <dbReference type="ARBA" id="ARBA00022741"/>
    </source>
</evidence>
<accession>A0A1G2CLS5</accession>
<dbReference type="SUPFAM" id="SSF52540">
    <property type="entry name" value="P-loop containing nucleoside triphosphate hydrolases"/>
    <property type="match status" value="1"/>
</dbReference>
<dbReference type="SMART" id="SM00382">
    <property type="entry name" value="AAA"/>
    <property type="match status" value="1"/>
</dbReference>
<dbReference type="PROSITE" id="PS50893">
    <property type="entry name" value="ABC_TRANSPORTER_2"/>
    <property type="match status" value="1"/>
</dbReference>
<reference evidence="6 7" key="1">
    <citation type="journal article" date="2016" name="Nat. Commun.">
        <title>Thousands of microbial genomes shed light on interconnected biogeochemical processes in an aquifer system.</title>
        <authorList>
            <person name="Anantharaman K."/>
            <person name="Brown C.T."/>
            <person name="Hug L.A."/>
            <person name="Sharon I."/>
            <person name="Castelle C.J."/>
            <person name="Probst A.J."/>
            <person name="Thomas B.C."/>
            <person name="Singh A."/>
            <person name="Wilkins M.J."/>
            <person name="Karaoz U."/>
            <person name="Brodie E.L."/>
            <person name="Williams K.H."/>
            <person name="Hubbard S.S."/>
            <person name="Banfield J.F."/>
        </authorList>
    </citation>
    <scope>NUCLEOTIDE SEQUENCE [LARGE SCALE GENOMIC DNA]</scope>
</reference>
<dbReference type="PANTHER" id="PTHR42734">
    <property type="entry name" value="METAL TRANSPORT SYSTEM ATP-BINDING PROTEIN TM_0124-RELATED"/>
    <property type="match status" value="1"/>
</dbReference>
<dbReference type="Pfam" id="PF00005">
    <property type="entry name" value="ABC_tran"/>
    <property type="match status" value="1"/>
</dbReference>
<evidence type="ECO:0000256" key="4">
    <source>
        <dbReference type="ARBA" id="ARBA00022840"/>
    </source>
</evidence>
<protein>
    <submittedName>
        <fullName evidence="6">ABC transporter ATP-binding protein</fullName>
    </submittedName>
</protein>
<feature type="domain" description="ABC transporter" evidence="5">
    <location>
        <begin position="5"/>
        <end position="241"/>
    </location>
</feature>
<comment type="similarity">
    <text evidence="1">Belongs to the ABC transporter superfamily.</text>
</comment>
<sequence>MKTVLSVNNLSFSYGAAEAFSGVSFVINEGDYVALAGPNGAGKTTLIKVILGLEKKKSGSVEIFGEDSGRFLNWSKIGYLPQRVNVFNPLFPATAEEVVGLGLLSKKKYPKMFNKDDKNKIQETLKFLNIKNLKDRLASELSGGQQQRVFLARALVSEPELLILDEPSTALDQAAREYFFELVKKLNKERRMTVIIITHDTSQIGEYADKLLFLDKEVVFFGLFNECCKSEEMKKYFGHFSNHLFYHK</sequence>
<evidence type="ECO:0000259" key="5">
    <source>
        <dbReference type="PROSITE" id="PS50893"/>
    </source>
</evidence>
<gene>
    <name evidence="6" type="ORF">A2390_00340</name>
</gene>
<evidence type="ECO:0000256" key="2">
    <source>
        <dbReference type="ARBA" id="ARBA00022448"/>
    </source>
</evidence>
<keyword evidence="4 6" id="KW-0067">ATP-binding</keyword>
<dbReference type="InterPro" id="IPR050153">
    <property type="entry name" value="Metal_Ion_Import_ABC"/>
</dbReference>
<dbReference type="GO" id="GO:0005524">
    <property type="term" value="F:ATP binding"/>
    <property type="evidence" value="ECO:0007669"/>
    <property type="project" value="UniProtKB-KW"/>
</dbReference>
<dbReference type="InterPro" id="IPR003593">
    <property type="entry name" value="AAA+_ATPase"/>
</dbReference>
<organism evidence="6 7">
    <name type="scientific">Candidatus Liptonbacteria bacterium RIFOXYB1_FULL_36_10</name>
    <dbReference type="NCBI Taxonomy" id="1798654"/>
    <lineage>
        <taxon>Bacteria</taxon>
        <taxon>Candidatus Liptoniibacteriota</taxon>
    </lineage>
</organism>
<dbReference type="EMBL" id="MHLE01000040">
    <property type="protein sequence ID" value="OGZ02187.1"/>
    <property type="molecule type" value="Genomic_DNA"/>
</dbReference>
<evidence type="ECO:0000313" key="6">
    <source>
        <dbReference type="EMBL" id="OGZ02187.1"/>
    </source>
</evidence>
<dbReference type="Proteomes" id="UP000178599">
    <property type="component" value="Unassembled WGS sequence"/>
</dbReference>
<dbReference type="CDD" id="cd03235">
    <property type="entry name" value="ABC_Metallic_Cations"/>
    <property type="match status" value="1"/>
</dbReference>
<keyword evidence="2" id="KW-0813">Transport</keyword>
<name>A0A1G2CLS5_9BACT</name>
<dbReference type="GO" id="GO:0016887">
    <property type="term" value="F:ATP hydrolysis activity"/>
    <property type="evidence" value="ECO:0007669"/>
    <property type="project" value="InterPro"/>
</dbReference>
<dbReference type="Gene3D" id="3.40.50.300">
    <property type="entry name" value="P-loop containing nucleotide triphosphate hydrolases"/>
    <property type="match status" value="1"/>
</dbReference>
<dbReference type="FunFam" id="3.40.50.300:FF:000134">
    <property type="entry name" value="Iron-enterobactin ABC transporter ATP-binding protein"/>
    <property type="match status" value="1"/>
</dbReference>
<dbReference type="InterPro" id="IPR003439">
    <property type="entry name" value="ABC_transporter-like_ATP-bd"/>
</dbReference>
<dbReference type="AlphaFoldDB" id="A0A1G2CLS5"/>
<dbReference type="InterPro" id="IPR027417">
    <property type="entry name" value="P-loop_NTPase"/>
</dbReference>
<proteinExistence type="inferred from homology"/>
<evidence type="ECO:0000313" key="7">
    <source>
        <dbReference type="Proteomes" id="UP000178599"/>
    </source>
</evidence>
<comment type="caution">
    <text evidence="6">The sequence shown here is derived from an EMBL/GenBank/DDBJ whole genome shotgun (WGS) entry which is preliminary data.</text>
</comment>
<dbReference type="PROSITE" id="PS00211">
    <property type="entry name" value="ABC_TRANSPORTER_1"/>
    <property type="match status" value="1"/>
</dbReference>
<evidence type="ECO:0000256" key="1">
    <source>
        <dbReference type="ARBA" id="ARBA00005417"/>
    </source>
</evidence>
<dbReference type="PANTHER" id="PTHR42734:SF17">
    <property type="entry name" value="METAL TRANSPORT SYSTEM ATP-BINDING PROTEIN TM_0124-RELATED"/>
    <property type="match status" value="1"/>
</dbReference>